<dbReference type="PANTHER" id="PTHR11042">
    <property type="entry name" value="EUKARYOTIC TRANSLATION INITIATION FACTOR 2-ALPHA KINASE EIF2-ALPHA KINASE -RELATED"/>
    <property type="match status" value="1"/>
</dbReference>
<evidence type="ECO:0000256" key="7">
    <source>
        <dbReference type="SAM" id="Coils"/>
    </source>
</evidence>
<keyword evidence="2 6" id="KW-0547">Nucleotide-binding</keyword>
<feature type="compositionally biased region" description="Low complexity" evidence="8">
    <location>
        <begin position="21"/>
        <end position="30"/>
    </location>
</feature>
<dbReference type="SMART" id="SM00220">
    <property type="entry name" value="S_TKc"/>
    <property type="match status" value="1"/>
</dbReference>
<organism evidence="10 11">
    <name type="scientific">Galdieria yellowstonensis</name>
    <dbReference type="NCBI Taxonomy" id="3028027"/>
    <lineage>
        <taxon>Eukaryota</taxon>
        <taxon>Rhodophyta</taxon>
        <taxon>Bangiophyceae</taxon>
        <taxon>Galdieriales</taxon>
        <taxon>Galdieriaceae</taxon>
        <taxon>Galdieria</taxon>
    </lineage>
</organism>
<proteinExistence type="inferred from homology"/>
<dbReference type="PROSITE" id="PS00108">
    <property type="entry name" value="PROTEIN_KINASE_ST"/>
    <property type="match status" value="1"/>
</dbReference>
<dbReference type="GO" id="GO:0005737">
    <property type="term" value="C:cytoplasm"/>
    <property type="evidence" value="ECO:0007669"/>
    <property type="project" value="TreeGrafter"/>
</dbReference>
<dbReference type="PROSITE" id="PS50011">
    <property type="entry name" value="PROTEIN_KINASE_DOM"/>
    <property type="match status" value="1"/>
</dbReference>
<evidence type="ECO:0000313" key="10">
    <source>
        <dbReference type="EMBL" id="KAK4529006.1"/>
    </source>
</evidence>
<feature type="compositionally biased region" description="Basic residues" evidence="8">
    <location>
        <begin position="38"/>
        <end position="47"/>
    </location>
</feature>
<dbReference type="GO" id="GO:0005634">
    <property type="term" value="C:nucleus"/>
    <property type="evidence" value="ECO:0007669"/>
    <property type="project" value="TreeGrafter"/>
</dbReference>
<dbReference type="InterPro" id="IPR011009">
    <property type="entry name" value="Kinase-like_dom_sf"/>
</dbReference>
<comment type="similarity">
    <text evidence="5">Belongs to the protein kinase superfamily. Ser/Thr protein kinase family. GCN2 subfamily.</text>
</comment>
<dbReference type="InterPro" id="IPR000719">
    <property type="entry name" value="Prot_kinase_dom"/>
</dbReference>
<evidence type="ECO:0000259" key="9">
    <source>
        <dbReference type="PROSITE" id="PS50011"/>
    </source>
</evidence>
<keyword evidence="1" id="KW-0808">Transferase</keyword>
<dbReference type="Proteomes" id="UP001300502">
    <property type="component" value="Unassembled WGS sequence"/>
</dbReference>
<dbReference type="InterPro" id="IPR017441">
    <property type="entry name" value="Protein_kinase_ATP_BS"/>
</dbReference>
<dbReference type="EMBL" id="JANCYU010000074">
    <property type="protein sequence ID" value="KAK4529006.1"/>
    <property type="molecule type" value="Genomic_DNA"/>
</dbReference>
<dbReference type="PANTHER" id="PTHR11042:SF185">
    <property type="entry name" value="WEE1-LIKE PROTEIN KINASE"/>
    <property type="match status" value="1"/>
</dbReference>
<evidence type="ECO:0000256" key="3">
    <source>
        <dbReference type="ARBA" id="ARBA00022777"/>
    </source>
</evidence>
<keyword evidence="7" id="KW-0175">Coiled coil</keyword>
<evidence type="ECO:0000256" key="5">
    <source>
        <dbReference type="ARBA" id="ARBA00037982"/>
    </source>
</evidence>
<keyword evidence="4 6" id="KW-0067">ATP-binding</keyword>
<evidence type="ECO:0000256" key="6">
    <source>
        <dbReference type="PROSITE-ProRule" id="PRU10141"/>
    </source>
</evidence>
<evidence type="ECO:0000256" key="8">
    <source>
        <dbReference type="SAM" id="MobiDB-lite"/>
    </source>
</evidence>
<evidence type="ECO:0000256" key="1">
    <source>
        <dbReference type="ARBA" id="ARBA00022679"/>
    </source>
</evidence>
<feature type="domain" description="Protein kinase" evidence="9">
    <location>
        <begin position="315"/>
        <end position="571"/>
    </location>
</feature>
<accession>A0AAV9IPC7</accession>
<dbReference type="PROSITE" id="PS00107">
    <property type="entry name" value="PROTEIN_KINASE_ATP"/>
    <property type="match status" value="1"/>
</dbReference>
<dbReference type="GO" id="GO:0005524">
    <property type="term" value="F:ATP binding"/>
    <property type="evidence" value="ECO:0007669"/>
    <property type="project" value="UniProtKB-UniRule"/>
</dbReference>
<feature type="binding site" evidence="6">
    <location>
        <position position="344"/>
    </location>
    <ligand>
        <name>ATP</name>
        <dbReference type="ChEBI" id="CHEBI:30616"/>
    </ligand>
</feature>
<dbReference type="Gene3D" id="1.10.510.10">
    <property type="entry name" value="Transferase(Phosphotransferase) domain 1"/>
    <property type="match status" value="1"/>
</dbReference>
<name>A0AAV9IPC7_9RHOD</name>
<dbReference type="InterPro" id="IPR050339">
    <property type="entry name" value="CC_SR_Kinase"/>
</dbReference>
<dbReference type="SUPFAM" id="SSF56112">
    <property type="entry name" value="Protein kinase-like (PK-like)"/>
    <property type="match status" value="1"/>
</dbReference>
<feature type="region of interest" description="Disordered" evidence="8">
    <location>
        <begin position="225"/>
        <end position="257"/>
    </location>
</feature>
<dbReference type="Gene3D" id="3.30.200.20">
    <property type="entry name" value="Phosphorylase Kinase, domain 1"/>
    <property type="match status" value="1"/>
</dbReference>
<gene>
    <name evidence="10" type="ORF">GAYE_SCF72G6956</name>
</gene>
<keyword evidence="3" id="KW-0418">Kinase</keyword>
<dbReference type="GO" id="GO:0004713">
    <property type="term" value="F:protein tyrosine kinase activity"/>
    <property type="evidence" value="ECO:0007669"/>
    <property type="project" value="TreeGrafter"/>
</dbReference>
<dbReference type="AlphaFoldDB" id="A0AAV9IPC7"/>
<protein>
    <recommendedName>
        <fullName evidence="9">Protein kinase domain-containing protein</fullName>
    </recommendedName>
</protein>
<feature type="coiled-coil region" evidence="7">
    <location>
        <begin position="572"/>
        <end position="599"/>
    </location>
</feature>
<evidence type="ECO:0000256" key="2">
    <source>
        <dbReference type="ARBA" id="ARBA00022741"/>
    </source>
</evidence>
<sequence length="605" mass="68966">MITPRRRKQSEREETHVETATFTEPNELELPPTPLKSPNHRARRRPRPFGPHTANTLFSYAGRTNLDFLQDKQAEDIQQCKEALKFRLAQEEPVESENVSKSQELCGLQKSLSGRNSSTREASSTVESSIPLYFSPAIEKPNTMRRNDCERDDWMQDVCSPVTEQKRLATSQSLESNTPKGYERVLTCPYCHKKWIEEARVRCSPSVRRCSLCSPIRAVTNPAPCNMNPFSPEVRSQGLKSPQEDNSSEMPTSSISCSTNVSKSLAFDSSSFLLSRNDSCIEQLDTNDEEEEEEEDHLSFSSFSLGRLSSYKDDFEEIEEIGSGTFGKVFKCRQRLDGWLYAVKSSRRKIRNQAEKQNVLREVYALAAMTDNPYVVRYFSAWIEDDILYIQTELCEGGSIMSLWRNGMLVFDTERMREFIYQVASGLAIYHEKGLAHLDIKPENIYMTSHGAYKIGDLGLTALADQTLLQGKYRIDLSEGDSRYIAPELLEENYEHLTKADIYSLGMSAYELCRASQQPLPSGGEEWHQIRRGFLEPMTVDSELVSLIREMLCPDPCLRPCARDVIRRLGLEDKKDIQIAQLAQQLDQERQRCKTLEAIVASLRG</sequence>
<dbReference type="InterPro" id="IPR008271">
    <property type="entry name" value="Ser/Thr_kinase_AS"/>
</dbReference>
<evidence type="ECO:0000313" key="11">
    <source>
        <dbReference type="Proteomes" id="UP001300502"/>
    </source>
</evidence>
<comment type="caution">
    <text evidence="10">The sequence shown here is derived from an EMBL/GenBank/DDBJ whole genome shotgun (WGS) entry which is preliminary data.</text>
</comment>
<feature type="compositionally biased region" description="Polar residues" evidence="8">
    <location>
        <begin position="238"/>
        <end position="257"/>
    </location>
</feature>
<keyword evidence="11" id="KW-1185">Reference proteome</keyword>
<evidence type="ECO:0000256" key="4">
    <source>
        <dbReference type="ARBA" id="ARBA00022840"/>
    </source>
</evidence>
<dbReference type="Pfam" id="PF00069">
    <property type="entry name" value="Pkinase"/>
    <property type="match status" value="1"/>
</dbReference>
<feature type="region of interest" description="Disordered" evidence="8">
    <location>
        <begin position="1"/>
        <end position="53"/>
    </location>
</feature>
<reference evidence="10 11" key="1">
    <citation type="submission" date="2022-07" db="EMBL/GenBank/DDBJ databases">
        <title>Genome-wide signatures of adaptation to extreme environments.</title>
        <authorList>
            <person name="Cho C.H."/>
            <person name="Yoon H.S."/>
        </authorList>
    </citation>
    <scope>NUCLEOTIDE SEQUENCE [LARGE SCALE GENOMIC DNA]</scope>
    <source>
        <strain evidence="10 11">108.79 E11</strain>
    </source>
</reference>